<feature type="domain" description="Aldehyde dehydrogenase" evidence="7">
    <location>
        <begin position="29"/>
        <end position="481"/>
    </location>
</feature>
<dbReference type="Gene3D" id="3.40.309.10">
    <property type="entry name" value="Aldehyde Dehydrogenase, Chain A, domain 2"/>
    <property type="match status" value="1"/>
</dbReference>
<dbReference type="GO" id="GO:0016620">
    <property type="term" value="F:oxidoreductase activity, acting on the aldehyde or oxo group of donors, NAD or NADP as acceptor"/>
    <property type="evidence" value="ECO:0007669"/>
    <property type="project" value="InterPro"/>
</dbReference>
<sequence>MITQSMERIRVAGVEVSPNHYIGGKRVSSESTFQVISPIDESVLGEVAAGSQHEVDLAVQAAKNAFPAWAALGPKGRGNYLKKLANIIEANIEKLAIVETTNNGSLFESSRLRVMKRGAHNIRFFAEWAEQLKGEIWESNGVRYSVHYEPSGVSGLITPWNAPFMLTTWKVGPALAAGNTVVIKPPEWAPFTCSLLADFAEEAGIPPGVLNVVQGIGEQAGAALTNHSDVNRISFTGSEETGRIIGKAAADRIVPVSLELGGKSPLIIFADCDFESALRTAIGQYDNAGQVCLAGTRILVEESIAEKFLERLKTEASKIVLGDPRKPETQVGPLITREHLERVQGFVEGTKATGAELAYGGFVSEKLGGLYFEPTLFVNIPNDAEILKKEVFGPVLTFQTFKTEEEAIEMANNTEYGLAATIFTGDEQRAERVGHAVNAGTVWVNTFFARDLSAPFGGSKKSGIGREGGNWSFEFFCDVKTLSKRNGSFQ</sequence>
<dbReference type="PANTHER" id="PTHR11699">
    <property type="entry name" value="ALDEHYDE DEHYDROGENASE-RELATED"/>
    <property type="match status" value="1"/>
</dbReference>
<keyword evidence="9" id="KW-1185">Reference proteome</keyword>
<accession>A0A0U1P0I8</accession>
<dbReference type="InterPro" id="IPR016162">
    <property type="entry name" value="Ald_DH_N"/>
</dbReference>
<feature type="active site" evidence="4 5">
    <location>
        <position position="259"/>
    </location>
</feature>
<dbReference type="PIRSF" id="PIRSF036492">
    <property type="entry name" value="ALDH"/>
    <property type="match status" value="1"/>
</dbReference>
<evidence type="ECO:0000256" key="4">
    <source>
        <dbReference type="PIRSR" id="PIRSR036492-1"/>
    </source>
</evidence>
<evidence type="ECO:0000313" key="9">
    <source>
        <dbReference type="Proteomes" id="UP000199087"/>
    </source>
</evidence>
<dbReference type="InterPro" id="IPR029510">
    <property type="entry name" value="Ald_DH_CS_GLU"/>
</dbReference>
<dbReference type="EMBL" id="CVRB01000003">
    <property type="protein sequence ID" value="CRK83608.1"/>
    <property type="molecule type" value="Genomic_DNA"/>
</dbReference>
<evidence type="ECO:0000259" key="7">
    <source>
        <dbReference type="Pfam" id="PF00171"/>
    </source>
</evidence>
<dbReference type="FunFam" id="3.40.605.10:FF:000007">
    <property type="entry name" value="NAD/NADP-dependent betaine aldehyde dehydrogenase"/>
    <property type="match status" value="1"/>
</dbReference>
<reference evidence="9" key="1">
    <citation type="submission" date="2015-05" db="EMBL/GenBank/DDBJ databases">
        <authorList>
            <person name="Urmite Genomes"/>
        </authorList>
    </citation>
    <scope>NUCLEOTIDE SEQUENCE [LARGE SCALE GENOMIC DNA]</scope>
    <source>
        <strain evidence="9">LF1</strain>
    </source>
</reference>
<evidence type="ECO:0000256" key="6">
    <source>
        <dbReference type="RuleBase" id="RU003345"/>
    </source>
</evidence>
<dbReference type="InterPro" id="IPR016163">
    <property type="entry name" value="Ald_DH_C"/>
</dbReference>
<comment type="similarity">
    <text evidence="1 3 6">Belongs to the aldehyde dehydrogenase family.</text>
</comment>
<proteinExistence type="inferred from homology"/>
<evidence type="ECO:0000256" key="5">
    <source>
        <dbReference type="PROSITE-ProRule" id="PRU10007"/>
    </source>
</evidence>
<feature type="active site" evidence="4">
    <location>
        <position position="292"/>
    </location>
</feature>
<dbReference type="SUPFAM" id="SSF53720">
    <property type="entry name" value="ALDH-like"/>
    <property type="match status" value="1"/>
</dbReference>
<dbReference type="Proteomes" id="UP000199087">
    <property type="component" value="Unassembled WGS sequence"/>
</dbReference>
<evidence type="ECO:0000256" key="3">
    <source>
        <dbReference type="PIRNR" id="PIRNR036492"/>
    </source>
</evidence>
<keyword evidence="2 3" id="KW-0560">Oxidoreductase</keyword>
<organism evidence="8 9">
    <name type="scientific">Neobacillus massiliamazoniensis</name>
    <dbReference type="NCBI Taxonomy" id="1499688"/>
    <lineage>
        <taxon>Bacteria</taxon>
        <taxon>Bacillati</taxon>
        <taxon>Bacillota</taxon>
        <taxon>Bacilli</taxon>
        <taxon>Bacillales</taxon>
        <taxon>Bacillaceae</taxon>
        <taxon>Neobacillus</taxon>
    </lineage>
</organism>
<dbReference type="InterPro" id="IPR016161">
    <property type="entry name" value="Ald_DH/histidinol_DH"/>
</dbReference>
<protein>
    <recommendedName>
        <fullName evidence="3">Aldehyde dehydrogenase</fullName>
    </recommendedName>
</protein>
<dbReference type="AlphaFoldDB" id="A0A0U1P0I8"/>
<dbReference type="Gene3D" id="3.40.605.10">
    <property type="entry name" value="Aldehyde Dehydrogenase, Chain A, domain 1"/>
    <property type="match status" value="1"/>
</dbReference>
<dbReference type="CDD" id="cd07093">
    <property type="entry name" value="ALDH_F8_HMSADH"/>
    <property type="match status" value="1"/>
</dbReference>
<dbReference type="InterPro" id="IPR012394">
    <property type="entry name" value="Aldehyde_DH_NAD(P)"/>
</dbReference>
<dbReference type="STRING" id="1499688.BN000_03580"/>
<dbReference type="Pfam" id="PF00171">
    <property type="entry name" value="Aldedh"/>
    <property type="match status" value="1"/>
</dbReference>
<dbReference type="FunFam" id="3.40.309.10:FF:000012">
    <property type="entry name" value="Betaine aldehyde dehydrogenase"/>
    <property type="match status" value="1"/>
</dbReference>
<dbReference type="PROSITE" id="PS00070">
    <property type="entry name" value="ALDEHYDE_DEHYDR_CYS"/>
    <property type="match status" value="1"/>
</dbReference>
<gene>
    <name evidence="8" type="ORF">BN000_03580</name>
</gene>
<dbReference type="InterPro" id="IPR015590">
    <property type="entry name" value="Aldehyde_DH_dom"/>
</dbReference>
<dbReference type="GO" id="GO:0006081">
    <property type="term" value="P:aldehyde metabolic process"/>
    <property type="evidence" value="ECO:0007669"/>
    <property type="project" value="InterPro"/>
</dbReference>
<evidence type="ECO:0000256" key="2">
    <source>
        <dbReference type="ARBA" id="ARBA00023002"/>
    </source>
</evidence>
<evidence type="ECO:0000256" key="1">
    <source>
        <dbReference type="ARBA" id="ARBA00009986"/>
    </source>
</evidence>
<evidence type="ECO:0000313" key="8">
    <source>
        <dbReference type="EMBL" id="CRK83608.1"/>
    </source>
</evidence>
<dbReference type="InterPro" id="IPR016160">
    <property type="entry name" value="Ald_DH_CS_CYS"/>
</dbReference>
<dbReference type="PROSITE" id="PS00687">
    <property type="entry name" value="ALDEHYDE_DEHYDR_GLU"/>
    <property type="match status" value="1"/>
</dbReference>
<name>A0A0U1P0I8_9BACI</name>